<keyword evidence="1" id="KW-0812">Transmembrane</keyword>
<dbReference type="InterPro" id="IPR027383">
    <property type="entry name" value="Znf_put"/>
</dbReference>
<sequence length="102" mass="11376">MECKEVVELIPAYVKGELTRNQMNEVSEHLQNCNSCYEEAEKWEELFAELRSLVSYTHKPEKKVAQLTRGKTSSLTPWIVGGVGLGVGVLLAAGGALLWRKK</sequence>
<keyword evidence="4" id="KW-1185">Reference proteome</keyword>
<dbReference type="AlphaFoldDB" id="B5Y772"/>
<evidence type="ECO:0000256" key="1">
    <source>
        <dbReference type="SAM" id="Phobius"/>
    </source>
</evidence>
<protein>
    <recommendedName>
        <fullName evidence="2">Putative zinc-finger domain-containing protein</fullName>
    </recommendedName>
</protein>
<accession>B5Y772</accession>
<evidence type="ECO:0000313" key="3">
    <source>
        <dbReference type="EMBL" id="ACI17538.1"/>
    </source>
</evidence>
<dbReference type="Pfam" id="PF13490">
    <property type="entry name" value="zf-HC2"/>
    <property type="match status" value="1"/>
</dbReference>
<dbReference type="Proteomes" id="UP000001732">
    <property type="component" value="Chromosome"/>
</dbReference>
<organism evidence="3 4">
    <name type="scientific">Coprothermobacter proteolyticus (strain ATCC 35245 / DSM 5265 / OCM 4 / BT)</name>
    <dbReference type="NCBI Taxonomy" id="309798"/>
    <lineage>
        <taxon>Bacteria</taxon>
        <taxon>Pseudomonadati</taxon>
        <taxon>Coprothermobacterota</taxon>
        <taxon>Coprothermobacteria</taxon>
        <taxon>Coprothermobacterales</taxon>
        <taxon>Coprothermobacteraceae</taxon>
        <taxon>Coprothermobacter</taxon>
    </lineage>
</organism>
<feature type="domain" description="Putative zinc-finger" evidence="2">
    <location>
        <begin position="3"/>
        <end position="36"/>
    </location>
</feature>
<dbReference type="EMBL" id="CP001145">
    <property type="protein sequence ID" value="ACI17538.1"/>
    <property type="molecule type" value="Genomic_DNA"/>
</dbReference>
<dbReference type="InterPro" id="IPR041916">
    <property type="entry name" value="Anti_sigma_zinc_sf"/>
</dbReference>
<evidence type="ECO:0000259" key="2">
    <source>
        <dbReference type="Pfam" id="PF13490"/>
    </source>
</evidence>
<dbReference type="Gene3D" id="1.10.10.1320">
    <property type="entry name" value="Anti-sigma factor, zinc-finger domain"/>
    <property type="match status" value="1"/>
</dbReference>
<keyword evidence="1" id="KW-1133">Transmembrane helix</keyword>
<name>B5Y772_COPPD</name>
<reference evidence="4" key="1">
    <citation type="submission" date="2008-08" db="EMBL/GenBank/DDBJ databases">
        <title>The complete genome sequence of Coprothermobacter proteolyticus strain ATCC 5245 / DSM 5265 / BT.</title>
        <authorList>
            <person name="Dodson R.J."/>
            <person name="Durkin A.S."/>
            <person name="Wu M."/>
            <person name="Eisen J."/>
            <person name="Sutton G."/>
        </authorList>
    </citation>
    <scope>NUCLEOTIDE SEQUENCE [LARGE SCALE GENOMIC DNA]</scope>
    <source>
        <strain evidence="4">ATCC 35245 / DSM 5265 / OCM 4 / BT</strain>
    </source>
</reference>
<evidence type="ECO:0000313" key="4">
    <source>
        <dbReference type="Proteomes" id="UP000001732"/>
    </source>
</evidence>
<dbReference type="STRING" id="309798.COPRO5265_01725"/>
<proteinExistence type="predicted"/>
<keyword evidence="1" id="KW-0472">Membrane</keyword>
<gene>
    <name evidence="3" type="ordered locus">COPRO5265_0251</name>
</gene>
<reference evidence="3 4" key="2">
    <citation type="journal article" date="2014" name="Genome Announc.">
        <title>Complete Genome Sequence of Coprothermobacter proteolyticus DSM 5265.</title>
        <authorList>
            <person name="Alexiev A."/>
            <person name="Coil D.A."/>
            <person name="Badger J.H."/>
            <person name="Enticknap J."/>
            <person name="Ward N."/>
            <person name="Robb F.T."/>
            <person name="Eisen J.A."/>
        </authorList>
    </citation>
    <scope>NUCLEOTIDE SEQUENCE [LARGE SCALE GENOMIC DNA]</scope>
    <source>
        <strain evidence="4">ATCC 35245 / DSM 5265 / OCM 4 / BT</strain>
    </source>
</reference>
<feature type="transmembrane region" description="Helical" evidence="1">
    <location>
        <begin position="78"/>
        <end position="99"/>
    </location>
</feature>